<dbReference type="RefSeq" id="WP_175506483.1">
    <property type="nucleotide sequence ID" value="NZ_CP054842.1"/>
</dbReference>
<dbReference type="AlphaFoldDB" id="A0A6N1X8K5"/>
<keyword evidence="1" id="KW-0614">Plasmid</keyword>
<sequence length="145" mass="16612">MNQSVKLAIRQLEPMSKAVQLRQWMPEIEEKLASGVKLVAIHQKLVAIGFDLPFETLKKYLYRYRQKSCATNVADAAVKKVCASTDLFKKNHSADFDFHTSGENNARPSLSIQEIGRLMHPDPVQQAEKLARYERVARQQRRSKT</sequence>
<accession>A0A6N1X8K5</accession>
<organism evidence="1 2">
    <name type="scientific">Comamonas antarctica</name>
    <dbReference type="NCBI Taxonomy" id="2743470"/>
    <lineage>
        <taxon>Bacteria</taxon>
        <taxon>Pseudomonadati</taxon>
        <taxon>Pseudomonadota</taxon>
        <taxon>Betaproteobacteria</taxon>
        <taxon>Burkholderiales</taxon>
        <taxon>Comamonadaceae</taxon>
        <taxon>Comamonas</taxon>
    </lineage>
</organism>
<proteinExistence type="predicted"/>
<keyword evidence="2" id="KW-1185">Reference proteome</keyword>
<dbReference type="KEGG" id="aant:HUK68_22345"/>
<dbReference type="Proteomes" id="UP000509579">
    <property type="component" value="Plasmid unnamed2"/>
</dbReference>
<protein>
    <submittedName>
        <fullName evidence="1">Conjugal transfer protein TraD</fullName>
    </submittedName>
</protein>
<geneLocation type="plasmid" evidence="1 2">
    <name>unnamed2</name>
</geneLocation>
<dbReference type="EMBL" id="CP054842">
    <property type="protein sequence ID" value="QKV55697.1"/>
    <property type="molecule type" value="Genomic_DNA"/>
</dbReference>
<reference evidence="1 2" key="1">
    <citation type="submission" date="2020-06" db="EMBL/GenBank/DDBJ databases">
        <title>Acidovorax antarctica sp. nov., isolated from Corinth ice sheet soil, Antarctic Fields Peninsula.</title>
        <authorList>
            <person name="Xu Q."/>
            <person name="Peng F."/>
        </authorList>
    </citation>
    <scope>NUCLEOTIDE SEQUENCE [LARGE SCALE GENOMIC DNA]</scope>
    <source>
        <strain evidence="1 2">16-35-5</strain>
        <plasmid evidence="1 2">unnamed2</plasmid>
    </source>
</reference>
<evidence type="ECO:0000313" key="2">
    <source>
        <dbReference type="Proteomes" id="UP000509579"/>
    </source>
</evidence>
<name>A0A6N1X8K5_9BURK</name>
<gene>
    <name evidence="1" type="ORF">HUK68_22345</name>
</gene>
<evidence type="ECO:0000313" key="1">
    <source>
        <dbReference type="EMBL" id="QKV55697.1"/>
    </source>
</evidence>